<gene>
    <name evidence="2" type="ORF">G6F51_009382</name>
</gene>
<protein>
    <recommendedName>
        <fullName evidence="1">Reverse transcriptase zinc-binding domain-containing protein</fullName>
    </recommendedName>
</protein>
<dbReference type="EMBL" id="JAANIT010001712">
    <property type="protein sequence ID" value="KAG1539045.1"/>
    <property type="molecule type" value="Genomic_DNA"/>
</dbReference>
<proteinExistence type="predicted"/>
<organism evidence="2 3">
    <name type="scientific">Rhizopus oryzae</name>
    <name type="common">Mucormycosis agent</name>
    <name type="synonym">Rhizopus arrhizus var. delemar</name>
    <dbReference type="NCBI Taxonomy" id="64495"/>
    <lineage>
        <taxon>Eukaryota</taxon>
        <taxon>Fungi</taxon>
        <taxon>Fungi incertae sedis</taxon>
        <taxon>Mucoromycota</taxon>
        <taxon>Mucoromycotina</taxon>
        <taxon>Mucoromycetes</taxon>
        <taxon>Mucorales</taxon>
        <taxon>Mucorineae</taxon>
        <taxon>Rhizopodaceae</taxon>
        <taxon>Rhizopus</taxon>
    </lineage>
</organism>
<feature type="domain" description="Reverse transcriptase zinc-binding" evidence="1">
    <location>
        <begin position="130"/>
        <end position="198"/>
    </location>
</feature>
<reference evidence="2" key="1">
    <citation type="journal article" date="2020" name="Microb. Genom.">
        <title>Genetic diversity of clinical and environmental Mucorales isolates obtained from an investigation of mucormycosis cases among solid organ transplant recipients.</title>
        <authorList>
            <person name="Nguyen M.H."/>
            <person name="Kaul D."/>
            <person name="Muto C."/>
            <person name="Cheng S.J."/>
            <person name="Richter R.A."/>
            <person name="Bruno V.M."/>
            <person name="Liu G."/>
            <person name="Beyhan S."/>
            <person name="Sundermann A.J."/>
            <person name="Mounaud S."/>
            <person name="Pasculle A.W."/>
            <person name="Nierman W.C."/>
            <person name="Driscoll E."/>
            <person name="Cumbie R."/>
            <person name="Clancy C.J."/>
            <person name="Dupont C.L."/>
        </authorList>
    </citation>
    <scope>NUCLEOTIDE SEQUENCE</scope>
    <source>
        <strain evidence="2">GL16</strain>
    </source>
</reference>
<dbReference type="Pfam" id="PF13966">
    <property type="entry name" value="zf-RVT"/>
    <property type="match status" value="1"/>
</dbReference>
<sequence length="284" mass="33397">MTNFKTWTNSADYLIFWSKRMPKSTGSLRRRPIQGRMPFHNSLLRYFDLLRAGILSEVEEFDQFKRSRLASEAAGDLVYFEAPPPNYQALISPLLPDGILLSTLTTKAYRYRQLPQIDSLPPTYPRFSLESWRRFWQCAMPHQARTILWCIYHKRIPSRQRLYRLNPARFLAPTCLLCNQPESDEHFVWSCPLKQAAWQLMSCLTFPSQPIQLQDVMNSPTTASTATAHQSNVDRMTVVACMMLSIWRVHWKVVFHDQRFYHGEVVARARLMLRRIHRENMLST</sequence>
<name>A0A9P7C6U1_RHIOR</name>
<evidence type="ECO:0000259" key="1">
    <source>
        <dbReference type="Pfam" id="PF13966"/>
    </source>
</evidence>
<dbReference type="Proteomes" id="UP000717996">
    <property type="component" value="Unassembled WGS sequence"/>
</dbReference>
<comment type="caution">
    <text evidence="2">The sequence shown here is derived from an EMBL/GenBank/DDBJ whole genome shotgun (WGS) entry which is preliminary data.</text>
</comment>
<evidence type="ECO:0000313" key="3">
    <source>
        <dbReference type="Proteomes" id="UP000717996"/>
    </source>
</evidence>
<dbReference type="AlphaFoldDB" id="A0A9P7C6U1"/>
<dbReference type="InterPro" id="IPR026960">
    <property type="entry name" value="RVT-Znf"/>
</dbReference>
<accession>A0A9P7C6U1</accession>
<evidence type="ECO:0000313" key="2">
    <source>
        <dbReference type="EMBL" id="KAG1539045.1"/>
    </source>
</evidence>